<evidence type="ECO:0000313" key="2">
    <source>
        <dbReference type="EMBL" id="KZT31074.1"/>
    </source>
</evidence>
<dbReference type="Proteomes" id="UP000076798">
    <property type="component" value="Unassembled WGS sequence"/>
</dbReference>
<gene>
    <name evidence="2" type="ORF">SISSUDRAFT_958962</name>
</gene>
<dbReference type="OrthoDB" id="6776860at2759"/>
<name>A0A165WEZ5_9AGAM</name>
<dbReference type="STRING" id="1314776.A0A165WEZ5"/>
<sequence length="83" mass="9403">MLKRRQKAFGFDNRLGNHPTKARIRTKPDAHPVSSPMYGTSPAKKEFIEGQLKTWFEQGVIEPSVSPWGAPVVVIYRNGKPRL</sequence>
<dbReference type="AlphaFoldDB" id="A0A165WEZ5"/>
<keyword evidence="3" id="KW-1185">Reference proteome</keyword>
<accession>A0A165WEZ5</accession>
<protein>
    <recommendedName>
        <fullName evidence="4">DNA/RNA polymerase</fullName>
    </recommendedName>
</protein>
<reference evidence="2 3" key="1">
    <citation type="journal article" date="2016" name="Mol. Biol. Evol.">
        <title>Comparative Genomics of Early-Diverging Mushroom-Forming Fungi Provides Insights into the Origins of Lignocellulose Decay Capabilities.</title>
        <authorList>
            <person name="Nagy L.G."/>
            <person name="Riley R."/>
            <person name="Tritt A."/>
            <person name="Adam C."/>
            <person name="Daum C."/>
            <person name="Floudas D."/>
            <person name="Sun H."/>
            <person name="Yadav J.S."/>
            <person name="Pangilinan J."/>
            <person name="Larsson K.H."/>
            <person name="Matsuura K."/>
            <person name="Barry K."/>
            <person name="Labutti K."/>
            <person name="Kuo R."/>
            <person name="Ohm R.A."/>
            <person name="Bhattacharya S.S."/>
            <person name="Shirouzu T."/>
            <person name="Yoshinaga Y."/>
            <person name="Martin F.M."/>
            <person name="Grigoriev I.V."/>
            <person name="Hibbett D.S."/>
        </authorList>
    </citation>
    <scope>NUCLEOTIDE SEQUENCE [LARGE SCALE GENOMIC DNA]</scope>
    <source>
        <strain evidence="2 3">HHB10207 ss-3</strain>
    </source>
</reference>
<evidence type="ECO:0000313" key="3">
    <source>
        <dbReference type="Proteomes" id="UP000076798"/>
    </source>
</evidence>
<organism evidence="2 3">
    <name type="scientific">Sistotremastrum suecicum HHB10207 ss-3</name>
    <dbReference type="NCBI Taxonomy" id="1314776"/>
    <lineage>
        <taxon>Eukaryota</taxon>
        <taxon>Fungi</taxon>
        <taxon>Dikarya</taxon>
        <taxon>Basidiomycota</taxon>
        <taxon>Agaricomycotina</taxon>
        <taxon>Agaricomycetes</taxon>
        <taxon>Sistotremastrales</taxon>
        <taxon>Sistotremastraceae</taxon>
        <taxon>Sistotremastrum</taxon>
    </lineage>
</organism>
<evidence type="ECO:0008006" key="4">
    <source>
        <dbReference type="Google" id="ProtNLM"/>
    </source>
</evidence>
<dbReference type="Gene3D" id="3.10.10.10">
    <property type="entry name" value="HIV Type 1 Reverse Transcriptase, subunit A, domain 1"/>
    <property type="match status" value="1"/>
</dbReference>
<feature type="region of interest" description="Disordered" evidence="1">
    <location>
        <begin position="1"/>
        <end position="41"/>
    </location>
</feature>
<dbReference type="SUPFAM" id="SSF56672">
    <property type="entry name" value="DNA/RNA polymerases"/>
    <property type="match status" value="1"/>
</dbReference>
<proteinExistence type="predicted"/>
<dbReference type="EMBL" id="KV428907">
    <property type="protein sequence ID" value="KZT31074.1"/>
    <property type="molecule type" value="Genomic_DNA"/>
</dbReference>
<feature type="non-terminal residue" evidence="2">
    <location>
        <position position="83"/>
    </location>
</feature>
<dbReference type="InterPro" id="IPR043502">
    <property type="entry name" value="DNA/RNA_pol_sf"/>
</dbReference>
<evidence type="ECO:0000256" key="1">
    <source>
        <dbReference type="SAM" id="MobiDB-lite"/>
    </source>
</evidence>